<dbReference type="GO" id="GO:0003677">
    <property type="term" value="F:DNA binding"/>
    <property type="evidence" value="ECO:0007669"/>
    <property type="project" value="UniProtKB-UniRule"/>
</dbReference>
<evidence type="ECO:0000256" key="7">
    <source>
        <dbReference type="ARBA" id="ARBA00023242"/>
    </source>
</evidence>
<proteinExistence type="predicted"/>
<dbReference type="Gene3D" id="1.10.10.60">
    <property type="entry name" value="Homeodomain-like"/>
    <property type="match status" value="1"/>
</dbReference>
<dbReference type="GO" id="GO:0000981">
    <property type="term" value="F:DNA-binding transcription factor activity, RNA polymerase II-specific"/>
    <property type="evidence" value="ECO:0007669"/>
    <property type="project" value="InterPro"/>
</dbReference>
<dbReference type="PANTHER" id="PTHR24331">
    <property type="entry name" value="DBX"/>
    <property type="match status" value="1"/>
</dbReference>
<keyword evidence="4 8" id="KW-0238">DNA-binding</keyword>
<dbReference type="SUPFAM" id="SSF46689">
    <property type="entry name" value="Homeodomain-like"/>
    <property type="match status" value="1"/>
</dbReference>
<dbReference type="InterPro" id="IPR009057">
    <property type="entry name" value="Homeodomain-like_sf"/>
</dbReference>
<keyword evidence="3" id="KW-0805">Transcription regulation</keyword>
<evidence type="ECO:0000313" key="12">
    <source>
        <dbReference type="EMBL" id="KAK9516422.1"/>
    </source>
</evidence>
<dbReference type="InterPro" id="IPR017970">
    <property type="entry name" value="Homeobox_CS"/>
</dbReference>
<keyword evidence="2" id="KW-0217">Developmental protein</keyword>
<dbReference type="Pfam" id="PF00046">
    <property type="entry name" value="Homeodomain"/>
    <property type="match status" value="1"/>
</dbReference>
<dbReference type="Proteomes" id="UP001488805">
    <property type="component" value="Unassembled WGS sequence"/>
</dbReference>
<feature type="region of interest" description="Disordered" evidence="10">
    <location>
        <begin position="40"/>
        <end position="83"/>
    </location>
</feature>
<accession>A0AAW1E2D9</accession>
<feature type="domain" description="Homeobox" evidence="11">
    <location>
        <begin position="135"/>
        <end position="195"/>
    </location>
</feature>
<dbReference type="GO" id="GO:0005634">
    <property type="term" value="C:nucleus"/>
    <property type="evidence" value="ECO:0007669"/>
    <property type="project" value="UniProtKB-SubCell"/>
</dbReference>
<dbReference type="InterPro" id="IPR051662">
    <property type="entry name" value="H2.0_Homeobox_NeuralPatt"/>
</dbReference>
<dbReference type="CDD" id="cd00086">
    <property type="entry name" value="homeodomain"/>
    <property type="match status" value="1"/>
</dbReference>
<dbReference type="EMBL" id="JBCEZU010000575">
    <property type="protein sequence ID" value="KAK9516422.1"/>
    <property type="molecule type" value="Genomic_DNA"/>
</dbReference>
<evidence type="ECO:0000256" key="9">
    <source>
        <dbReference type="RuleBase" id="RU000682"/>
    </source>
</evidence>
<evidence type="ECO:0000313" key="13">
    <source>
        <dbReference type="Proteomes" id="UP001488805"/>
    </source>
</evidence>
<feature type="DNA-binding region" description="Homeobox" evidence="8">
    <location>
        <begin position="137"/>
        <end position="196"/>
    </location>
</feature>
<feature type="compositionally biased region" description="Basic and acidic residues" evidence="10">
    <location>
        <begin position="53"/>
        <end position="63"/>
    </location>
</feature>
<dbReference type="PANTHER" id="PTHR24331:SF4">
    <property type="entry name" value="HOMEOBOX PROTEIN DBX2"/>
    <property type="match status" value="1"/>
</dbReference>
<dbReference type="SMART" id="SM00389">
    <property type="entry name" value="HOX"/>
    <property type="match status" value="1"/>
</dbReference>
<evidence type="ECO:0000259" key="11">
    <source>
        <dbReference type="PROSITE" id="PS50071"/>
    </source>
</evidence>
<sequence>MVSVQSCTRRNMAGSPPAFPGFGNSGKSFLIDNLLQSQTPSARPEWTAGGHLRRAERPRRTWGSEHGAYQSQAHSPLQGKDLGGPLLPHSGVLSSVFLRSPQYLLACCGGSSPPPVFSKGANIRMWSADISPKSRRGILRRAVFSEEQRKELERTFRRQKYISKTDRNKLAADLSLKESQVKIWFQNRRMKWRNCKEKEVHNTRSPMDELMAQGLAQEEEEPSQKHSDSKNERSPPQKSVWDT</sequence>
<reference evidence="12 13" key="1">
    <citation type="journal article" date="2024" name="Genome Biol. Evol.">
        <title>Chromosome-level genome assembly of the viviparous eelpout Zoarces viviparus.</title>
        <authorList>
            <person name="Fuhrmann N."/>
            <person name="Brasseur M.V."/>
            <person name="Bakowski C.E."/>
            <person name="Podsiadlowski L."/>
            <person name="Prost S."/>
            <person name="Krehenwinkel H."/>
            <person name="Mayer C."/>
        </authorList>
    </citation>
    <scope>NUCLEOTIDE SEQUENCE [LARGE SCALE GENOMIC DNA]</scope>
    <source>
        <strain evidence="12">NO-MEL_2022_Ind0_liver</strain>
    </source>
</reference>
<dbReference type="PRINTS" id="PR00024">
    <property type="entry name" value="HOMEOBOX"/>
</dbReference>
<feature type="region of interest" description="Disordered" evidence="10">
    <location>
        <begin position="1"/>
        <end position="20"/>
    </location>
</feature>
<comment type="caution">
    <text evidence="12">The sequence shown here is derived from an EMBL/GenBank/DDBJ whole genome shotgun (WGS) entry which is preliminary data.</text>
</comment>
<dbReference type="InterPro" id="IPR001356">
    <property type="entry name" value="HD"/>
</dbReference>
<keyword evidence="5 8" id="KW-0371">Homeobox</keyword>
<evidence type="ECO:0000256" key="4">
    <source>
        <dbReference type="ARBA" id="ARBA00023125"/>
    </source>
</evidence>
<dbReference type="PROSITE" id="PS00027">
    <property type="entry name" value="HOMEOBOX_1"/>
    <property type="match status" value="1"/>
</dbReference>
<comment type="function">
    <text evidence="1">Sequence-specific transcription factor which is part of a developmental regulatory system that provides cells with specific positional identities on the anterior-posterior axis.</text>
</comment>
<evidence type="ECO:0000256" key="6">
    <source>
        <dbReference type="ARBA" id="ARBA00023163"/>
    </source>
</evidence>
<evidence type="ECO:0000256" key="8">
    <source>
        <dbReference type="PROSITE-ProRule" id="PRU00108"/>
    </source>
</evidence>
<comment type="subcellular location">
    <subcellularLocation>
        <location evidence="8 9">Nucleus</location>
    </subcellularLocation>
</comment>
<evidence type="ECO:0000256" key="2">
    <source>
        <dbReference type="ARBA" id="ARBA00022473"/>
    </source>
</evidence>
<feature type="compositionally biased region" description="Basic and acidic residues" evidence="10">
    <location>
        <begin position="222"/>
        <end position="235"/>
    </location>
</feature>
<dbReference type="PROSITE" id="PS50071">
    <property type="entry name" value="HOMEOBOX_2"/>
    <property type="match status" value="1"/>
</dbReference>
<keyword evidence="6" id="KW-0804">Transcription</keyword>
<keyword evidence="13" id="KW-1185">Reference proteome</keyword>
<name>A0AAW1E2D9_ZOAVI</name>
<protein>
    <recommendedName>
        <fullName evidence="11">Homeobox domain-containing protein</fullName>
    </recommendedName>
</protein>
<organism evidence="12 13">
    <name type="scientific">Zoarces viviparus</name>
    <name type="common">Viviparous eelpout</name>
    <name type="synonym">Blennius viviparus</name>
    <dbReference type="NCBI Taxonomy" id="48416"/>
    <lineage>
        <taxon>Eukaryota</taxon>
        <taxon>Metazoa</taxon>
        <taxon>Chordata</taxon>
        <taxon>Craniata</taxon>
        <taxon>Vertebrata</taxon>
        <taxon>Euteleostomi</taxon>
        <taxon>Actinopterygii</taxon>
        <taxon>Neopterygii</taxon>
        <taxon>Teleostei</taxon>
        <taxon>Neoteleostei</taxon>
        <taxon>Acanthomorphata</taxon>
        <taxon>Eupercaria</taxon>
        <taxon>Perciformes</taxon>
        <taxon>Cottioidei</taxon>
        <taxon>Zoarcales</taxon>
        <taxon>Zoarcidae</taxon>
        <taxon>Zoarcinae</taxon>
        <taxon>Zoarces</taxon>
    </lineage>
</organism>
<evidence type="ECO:0000256" key="5">
    <source>
        <dbReference type="ARBA" id="ARBA00023155"/>
    </source>
</evidence>
<evidence type="ECO:0000256" key="1">
    <source>
        <dbReference type="ARBA" id="ARBA00003263"/>
    </source>
</evidence>
<dbReference type="InterPro" id="IPR020479">
    <property type="entry name" value="HD_metazoa"/>
</dbReference>
<dbReference type="AlphaFoldDB" id="A0AAW1E2D9"/>
<evidence type="ECO:0000256" key="3">
    <source>
        <dbReference type="ARBA" id="ARBA00023015"/>
    </source>
</evidence>
<gene>
    <name evidence="12" type="ORF">VZT92_024352</name>
</gene>
<feature type="region of interest" description="Disordered" evidence="10">
    <location>
        <begin position="196"/>
        <end position="243"/>
    </location>
</feature>
<keyword evidence="7 8" id="KW-0539">Nucleus</keyword>
<evidence type="ECO:0000256" key="10">
    <source>
        <dbReference type="SAM" id="MobiDB-lite"/>
    </source>
</evidence>